<dbReference type="Proteomes" id="UP000054937">
    <property type="component" value="Unassembled WGS sequence"/>
</dbReference>
<gene>
    <name evidence="2" type="ORF">PPERSA_01492</name>
</gene>
<proteinExistence type="predicted"/>
<dbReference type="InParanoid" id="A0A0V0QHQ2"/>
<dbReference type="AlphaFoldDB" id="A0A0V0QHQ2"/>
<organism evidence="2 3">
    <name type="scientific">Pseudocohnilembus persalinus</name>
    <name type="common">Ciliate</name>
    <dbReference type="NCBI Taxonomy" id="266149"/>
    <lineage>
        <taxon>Eukaryota</taxon>
        <taxon>Sar</taxon>
        <taxon>Alveolata</taxon>
        <taxon>Ciliophora</taxon>
        <taxon>Intramacronucleata</taxon>
        <taxon>Oligohymenophorea</taxon>
        <taxon>Scuticociliatia</taxon>
        <taxon>Philasterida</taxon>
        <taxon>Pseudocohnilembidae</taxon>
        <taxon>Pseudocohnilembus</taxon>
    </lineage>
</organism>
<evidence type="ECO:0000256" key="1">
    <source>
        <dbReference type="SAM" id="MobiDB-lite"/>
    </source>
</evidence>
<feature type="compositionally biased region" description="Low complexity" evidence="1">
    <location>
        <begin position="65"/>
        <end position="82"/>
    </location>
</feature>
<name>A0A0V0QHQ2_PSEPJ</name>
<keyword evidence="3" id="KW-1185">Reference proteome</keyword>
<reference evidence="2 3" key="1">
    <citation type="journal article" date="2015" name="Sci. Rep.">
        <title>Genome of the facultative scuticociliatosis pathogen Pseudocohnilembus persalinus provides insight into its virulence through horizontal gene transfer.</title>
        <authorList>
            <person name="Xiong J."/>
            <person name="Wang G."/>
            <person name="Cheng J."/>
            <person name="Tian M."/>
            <person name="Pan X."/>
            <person name="Warren A."/>
            <person name="Jiang C."/>
            <person name="Yuan D."/>
            <person name="Miao W."/>
        </authorList>
    </citation>
    <scope>NUCLEOTIDE SEQUENCE [LARGE SCALE GENOMIC DNA]</scope>
    <source>
        <strain evidence="2">36N120E</strain>
    </source>
</reference>
<evidence type="ECO:0000313" key="2">
    <source>
        <dbReference type="EMBL" id="KRX01589.1"/>
    </source>
</evidence>
<feature type="compositionally biased region" description="Polar residues" evidence="1">
    <location>
        <begin position="83"/>
        <end position="95"/>
    </location>
</feature>
<sequence>MSQEIQNNQNRGQNFDQEFLQMTKKSVELLQKIDETGKNKKEQLQQAQQIFKEYVKLGHNSNILKSQIKKNSNNHNKSNAVSENSPRKNNSSEQLQELVRSQHTYKLSNELKYSMSKNIQ</sequence>
<comment type="caution">
    <text evidence="2">The sequence shown here is derived from an EMBL/GenBank/DDBJ whole genome shotgun (WGS) entry which is preliminary data.</text>
</comment>
<feature type="region of interest" description="Disordered" evidence="1">
    <location>
        <begin position="64"/>
        <end position="95"/>
    </location>
</feature>
<protein>
    <submittedName>
        <fullName evidence="2">Uncharacterized protein</fullName>
    </submittedName>
</protein>
<accession>A0A0V0QHQ2</accession>
<evidence type="ECO:0000313" key="3">
    <source>
        <dbReference type="Proteomes" id="UP000054937"/>
    </source>
</evidence>
<dbReference type="EMBL" id="LDAU01000170">
    <property type="protein sequence ID" value="KRX01589.1"/>
    <property type="molecule type" value="Genomic_DNA"/>
</dbReference>